<keyword evidence="6" id="KW-0472">Membrane</keyword>
<evidence type="ECO:0000313" key="9">
    <source>
        <dbReference type="EMBL" id="KAL0291298.1"/>
    </source>
</evidence>
<evidence type="ECO:0000256" key="1">
    <source>
        <dbReference type="ARBA" id="ARBA00004370"/>
    </source>
</evidence>
<keyword evidence="3" id="KW-0808">Transferase</keyword>
<sequence length="229" mass="26251">MASKAFPFSKLALLFSAFLENFRHPEEILARIAPRSQSEFQNLEFLGQRPDLENQVLLFHAETVLLRSSTLFPYFMLMAFEAGSLIRALILFVLYPFICLCHQDLSLQVMVFLCFLGLKKERFIEGRAVLPKFFLEDVGRESFEVLRRGKLTVAVSDLPQVMVESFLKDYLDVDFVVGRDLKACRGYFVGLMEERRDYKAFQVVKMSLISLELAASGSVLIMHGFPIAR</sequence>
<protein>
    <submittedName>
        <fullName evidence="9">Glycerol-3-phosphate acyltransferase 2</fullName>
    </submittedName>
</protein>
<reference evidence="9" key="1">
    <citation type="submission" date="2020-06" db="EMBL/GenBank/DDBJ databases">
        <authorList>
            <person name="Li T."/>
            <person name="Hu X."/>
            <person name="Zhang T."/>
            <person name="Song X."/>
            <person name="Zhang H."/>
            <person name="Dai N."/>
            <person name="Sheng W."/>
            <person name="Hou X."/>
            <person name="Wei L."/>
        </authorList>
    </citation>
    <scope>NUCLEOTIDE SEQUENCE</scope>
    <source>
        <strain evidence="9">G02</strain>
        <tissue evidence="9">Leaf</tissue>
    </source>
</reference>
<evidence type="ECO:0000256" key="3">
    <source>
        <dbReference type="ARBA" id="ARBA00022679"/>
    </source>
</evidence>
<evidence type="ECO:0000256" key="4">
    <source>
        <dbReference type="ARBA" id="ARBA00022692"/>
    </source>
</evidence>
<organism evidence="9">
    <name type="scientific">Sesamum radiatum</name>
    <name type="common">Black benniseed</name>
    <dbReference type="NCBI Taxonomy" id="300843"/>
    <lineage>
        <taxon>Eukaryota</taxon>
        <taxon>Viridiplantae</taxon>
        <taxon>Streptophyta</taxon>
        <taxon>Embryophyta</taxon>
        <taxon>Tracheophyta</taxon>
        <taxon>Spermatophyta</taxon>
        <taxon>Magnoliopsida</taxon>
        <taxon>eudicotyledons</taxon>
        <taxon>Gunneridae</taxon>
        <taxon>Pentapetalae</taxon>
        <taxon>asterids</taxon>
        <taxon>lamiids</taxon>
        <taxon>Lamiales</taxon>
        <taxon>Pedaliaceae</taxon>
        <taxon>Sesamum</taxon>
    </lineage>
</organism>
<dbReference type="PANTHER" id="PTHR15486:SF62">
    <property type="entry name" value="GLYCEROL-3-PHOSPHATE ACYLTRANSFERASE 2-RELATED"/>
    <property type="match status" value="1"/>
</dbReference>
<dbReference type="GO" id="GO:0090447">
    <property type="term" value="F:glycerol-3-phosphate 2-O-acyltransferase activity"/>
    <property type="evidence" value="ECO:0007669"/>
    <property type="project" value="TreeGrafter"/>
</dbReference>
<dbReference type="InterPro" id="IPR056462">
    <property type="entry name" value="HAD_RAM2/GPAT1-8"/>
</dbReference>
<evidence type="ECO:0000256" key="7">
    <source>
        <dbReference type="ARBA" id="ARBA00023315"/>
    </source>
</evidence>
<evidence type="ECO:0000256" key="2">
    <source>
        <dbReference type="ARBA" id="ARBA00007937"/>
    </source>
</evidence>
<keyword evidence="4" id="KW-0812">Transmembrane</keyword>
<dbReference type="GO" id="GO:0010143">
    <property type="term" value="P:cutin biosynthetic process"/>
    <property type="evidence" value="ECO:0007669"/>
    <property type="project" value="TreeGrafter"/>
</dbReference>
<gene>
    <name evidence="9" type="ORF">Sradi_7029900</name>
</gene>
<keyword evidence="5" id="KW-1133">Transmembrane helix</keyword>
<name>A0AAW2JAS8_SESRA</name>
<dbReference type="GO" id="GO:0016020">
    <property type="term" value="C:membrane"/>
    <property type="evidence" value="ECO:0007669"/>
    <property type="project" value="UniProtKB-SubCell"/>
</dbReference>
<evidence type="ECO:0000259" key="8">
    <source>
        <dbReference type="Pfam" id="PF23270"/>
    </source>
</evidence>
<dbReference type="GO" id="GO:0016791">
    <property type="term" value="F:phosphatase activity"/>
    <property type="evidence" value="ECO:0007669"/>
    <property type="project" value="TreeGrafter"/>
</dbReference>
<accession>A0AAW2JAS8</accession>
<comment type="caution">
    <text evidence="9">The sequence shown here is derived from an EMBL/GenBank/DDBJ whole genome shotgun (WGS) entry which is preliminary data.</text>
</comment>
<dbReference type="Pfam" id="PF23270">
    <property type="entry name" value="HAD_RAM2_N"/>
    <property type="match status" value="1"/>
</dbReference>
<evidence type="ECO:0000256" key="5">
    <source>
        <dbReference type="ARBA" id="ARBA00022989"/>
    </source>
</evidence>
<dbReference type="PANTHER" id="PTHR15486">
    <property type="entry name" value="ANCIENT UBIQUITOUS PROTEIN"/>
    <property type="match status" value="1"/>
</dbReference>
<proteinExistence type="inferred from homology"/>
<dbReference type="AlphaFoldDB" id="A0AAW2JAS8"/>
<reference evidence="9" key="2">
    <citation type="journal article" date="2024" name="Plant">
        <title>Genomic evolution and insights into agronomic trait innovations of Sesamum species.</title>
        <authorList>
            <person name="Miao H."/>
            <person name="Wang L."/>
            <person name="Qu L."/>
            <person name="Liu H."/>
            <person name="Sun Y."/>
            <person name="Le M."/>
            <person name="Wang Q."/>
            <person name="Wei S."/>
            <person name="Zheng Y."/>
            <person name="Lin W."/>
            <person name="Duan Y."/>
            <person name="Cao H."/>
            <person name="Xiong S."/>
            <person name="Wang X."/>
            <person name="Wei L."/>
            <person name="Li C."/>
            <person name="Ma Q."/>
            <person name="Ju M."/>
            <person name="Zhao R."/>
            <person name="Li G."/>
            <person name="Mu C."/>
            <person name="Tian Q."/>
            <person name="Mei H."/>
            <person name="Zhang T."/>
            <person name="Gao T."/>
            <person name="Zhang H."/>
        </authorList>
    </citation>
    <scope>NUCLEOTIDE SEQUENCE</scope>
    <source>
        <strain evidence="9">G02</strain>
    </source>
</reference>
<comment type="subcellular location">
    <subcellularLocation>
        <location evidence="1">Membrane</location>
    </subcellularLocation>
</comment>
<feature type="domain" description="Glycerol-3-phosphate acyltransferase RAM2/GPAT1-8 HAD-like" evidence="8">
    <location>
        <begin position="57"/>
        <end position="196"/>
    </location>
</feature>
<keyword evidence="7 9" id="KW-0012">Acyltransferase</keyword>
<dbReference type="EMBL" id="JACGWJ010000548">
    <property type="protein sequence ID" value="KAL0291298.1"/>
    <property type="molecule type" value="Genomic_DNA"/>
</dbReference>
<comment type="similarity">
    <text evidence="2">Belongs to the GPAT/DAPAT family.</text>
</comment>
<evidence type="ECO:0000256" key="6">
    <source>
        <dbReference type="ARBA" id="ARBA00023136"/>
    </source>
</evidence>